<keyword evidence="22" id="KW-1185">Reference proteome</keyword>
<dbReference type="PRINTS" id="PR00385">
    <property type="entry name" value="P450"/>
</dbReference>
<dbReference type="PROSITE" id="PS51384">
    <property type="entry name" value="FAD_FR"/>
    <property type="match status" value="1"/>
</dbReference>
<evidence type="ECO:0000256" key="11">
    <source>
        <dbReference type="ARBA" id="ARBA00023002"/>
    </source>
</evidence>
<keyword evidence="7 17" id="KW-0479">Metal-binding</keyword>
<feature type="domain" description="Flavodoxin-like" evidence="19">
    <location>
        <begin position="503"/>
        <end position="644"/>
    </location>
</feature>
<dbReference type="Gene3D" id="2.40.30.10">
    <property type="entry name" value="Translation factors"/>
    <property type="match status" value="1"/>
</dbReference>
<dbReference type="GO" id="GO:0003958">
    <property type="term" value="F:NADPH-hemoprotein reductase activity"/>
    <property type="evidence" value="ECO:0007669"/>
    <property type="project" value="UniProtKB-UniRule"/>
</dbReference>
<feature type="domain" description="FAD-binding FR-type" evidence="20">
    <location>
        <begin position="675"/>
        <end position="905"/>
    </location>
</feature>
<dbReference type="InterPro" id="IPR039261">
    <property type="entry name" value="FNR_nucleotide-bd"/>
</dbReference>
<dbReference type="GO" id="GO:0005506">
    <property type="term" value="F:iron ion binding"/>
    <property type="evidence" value="ECO:0007669"/>
    <property type="project" value="UniProtKB-UniRule"/>
</dbReference>
<dbReference type="Pfam" id="PF00067">
    <property type="entry name" value="p450"/>
    <property type="match status" value="1"/>
</dbReference>
<name>A0A8A3PLI9_9HELO</name>
<dbReference type="SUPFAM" id="SSF48264">
    <property type="entry name" value="Cytochrome P450"/>
    <property type="match status" value="1"/>
</dbReference>
<evidence type="ECO:0000256" key="7">
    <source>
        <dbReference type="ARBA" id="ARBA00022723"/>
    </source>
</evidence>
<evidence type="ECO:0000256" key="4">
    <source>
        <dbReference type="ARBA" id="ARBA00022617"/>
    </source>
</evidence>
<evidence type="ECO:0000256" key="5">
    <source>
        <dbReference type="ARBA" id="ARBA00022630"/>
    </source>
</evidence>
<dbReference type="PROSITE" id="PS50902">
    <property type="entry name" value="FLAVODOXIN_LIKE"/>
    <property type="match status" value="1"/>
</dbReference>
<comment type="similarity">
    <text evidence="2 17">In the N-terminal section; belongs to the cytochrome P450 family.</text>
</comment>
<dbReference type="Gene3D" id="1.10.630.10">
    <property type="entry name" value="Cytochrome P450"/>
    <property type="match status" value="1"/>
</dbReference>
<keyword evidence="6 17" id="KW-0288">FMN</keyword>
<dbReference type="Pfam" id="PF00258">
    <property type="entry name" value="Flavodoxin_1"/>
    <property type="match status" value="1"/>
</dbReference>
<dbReference type="InterPro" id="IPR001128">
    <property type="entry name" value="Cyt_P450"/>
</dbReference>
<dbReference type="SUPFAM" id="SSF52218">
    <property type="entry name" value="Flavoproteins"/>
    <property type="match status" value="1"/>
</dbReference>
<dbReference type="Gene3D" id="1.20.990.10">
    <property type="entry name" value="NADPH-cytochrome p450 Reductase, Chain A, domain 3"/>
    <property type="match status" value="1"/>
</dbReference>
<dbReference type="GO" id="GO:0070330">
    <property type="term" value="F:aromatase activity"/>
    <property type="evidence" value="ECO:0007669"/>
    <property type="project" value="UniProtKB-UniRule"/>
</dbReference>
<evidence type="ECO:0000313" key="21">
    <source>
        <dbReference type="EMBL" id="QSZ36198.1"/>
    </source>
</evidence>
<evidence type="ECO:0000256" key="12">
    <source>
        <dbReference type="ARBA" id="ARBA00023004"/>
    </source>
</evidence>
<evidence type="ECO:0000259" key="20">
    <source>
        <dbReference type="PROSITE" id="PS51384"/>
    </source>
</evidence>
<dbReference type="InterPro" id="IPR003097">
    <property type="entry name" value="CysJ-like_FAD-binding"/>
</dbReference>
<evidence type="ECO:0000256" key="3">
    <source>
        <dbReference type="ARBA" id="ARBA00022448"/>
    </source>
</evidence>
<dbReference type="AlphaFoldDB" id="A0A8A3PLI9"/>
<dbReference type="GO" id="GO:0005829">
    <property type="term" value="C:cytosol"/>
    <property type="evidence" value="ECO:0007669"/>
    <property type="project" value="TreeGrafter"/>
</dbReference>
<keyword evidence="8 17" id="KW-0274">FAD</keyword>
<dbReference type="PRINTS" id="PR00463">
    <property type="entry name" value="EP450I"/>
</dbReference>
<dbReference type="FunFam" id="2.40.30.10:FF:000198">
    <property type="entry name" value="Bifunctional cytochrome P450/NADPH--P450 reductase"/>
    <property type="match status" value="1"/>
</dbReference>
<dbReference type="InterPro" id="IPR008254">
    <property type="entry name" value="Flavodoxin/NO_synth"/>
</dbReference>
<evidence type="ECO:0000256" key="18">
    <source>
        <dbReference type="PIRSR" id="PIRSR000209-1"/>
    </source>
</evidence>
<dbReference type="InterPro" id="IPR029039">
    <property type="entry name" value="Flavoprotein-like_sf"/>
</dbReference>
<dbReference type="PANTHER" id="PTHR19384:SF127">
    <property type="entry name" value="BIFUNCTIONAL CYTOCHROME P450_NADPH--P450 REDUCTASE"/>
    <property type="match status" value="1"/>
</dbReference>
<keyword evidence="9 17" id="KW-0521">NADP</keyword>
<evidence type="ECO:0000256" key="1">
    <source>
        <dbReference type="ARBA" id="ARBA00001971"/>
    </source>
</evidence>
<organism evidence="21 22">
    <name type="scientific">Monilinia vaccinii-corymbosi</name>
    <dbReference type="NCBI Taxonomy" id="61207"/>
    <lineage>
        <taxon>Eukaryota</taxon>
        <taxon>Fungi</taxon>
        <taxon>Dikarya</taxon>
        <taxon>Ascomycota</taxon>
        <taxon>Pezizomycotina</taxon>
        <taxon>Leotiomycetes</taxon>
        <taxon>Helotiales</taxon>
        <taxon>Sclerotiniaceae</taxon>
        <taxon>Monilinia</taxon>
    </lineage>
</organism>
<dbReference type="InterPro" id="IPR001433">
    <property type="entry name" value="OxRdtase_FAD/NAD-bd"/>
</dbReference>
<keyword evidence="13" id="KW-0843">Virulence</keyword>
<comment type="cofactor">
    <cofactor evidence="17">
        <name>FAD</name>
        <dbReference type="ChEBI" id="CHEBI:57692"/>
    </cofactor>
    <cofactor evidence="17">
        <name>FMN</name>
        <dbReference type="ChEBI" id="CHEBI:58210"/>
    </cofactor>
</comment>
<dbReference type="Gene3D" id="3.40.50.80">
    <property type="entry name" value="Nucleotide-binding domain of ferredoxin-NADP reductase (FNR) module"/>
    <property type="match status" value="1"/>
</dbReference>
<dbReference type="InterPro" id="IPR017927">
    <property type="entry name" value="FAD-bd_FR_type"/>
</dbReference>
<evidence type="ECO:0000256" key="10">
    <source>
        <dbReference type="ARBA" id="ARBA00022982"/>
    </source>
</evidence>
<evidence type="ECO:0000256" key="8">
    <source>
        <dbReference type="ARBA" id="ARBA00022827"/>
    </source>
</evidence>
<dbReference type="InterPro" id="IPR023206">
    <property type="entry name" value="Bifunctional_P450_P450_red"/>
</dbReference>
<evidence type="ECO:0000256" key="9">
    <source>
        <dbReference type="ARBA" id="ARBA00022857"/>
    </source>
</evidence>
<evidence type="ECO:0000256" key="13">
    <source>
        <dbReference type="ARBA" id="ARBA00023026"/>
    </source>
</evidence>
<dbReference type="PANTHER" id="PTHR19384">
    <property type="entry name" value="NITRIC OXIDE SYNTHASE-RELATED"/>
    <property type="match status" value="1"/>
</dbReference>
<dbReference type="OrthoDB" id="1470350at2759"/>
<keyword evidence="11 17" id="KW-0560">Oxidoreductase</keyword>
<feature type="binding site" description="axial binding residue" evidence="18">
    <location>
        <position position="409"/>
    </location>
    <ligand>
        <name>heme</name>
        <dbReference type="ChEBI" id="CHEBI:30413"/>
    </ligand>
    <ligandPart>
        <name>Fe</name>
        <dbReference type="ChEBI" id="CHEBI:18248"/>
    </ligandPart>
</feature>
<dbReference type="GO" id="GO:0020037">
    <property type="term" value="F:heme binding"/>
    <property type="evidence" value="ECO:0007669"/>
    <property type="project" value="UniProtKB-UniRule"/>
</dbReference>
<dbReference type="InterPro" id="IPR002401">
    <property type="entry name" value="Cyt_P450_E_grp-I"/>
</dbReference>
<reference evidence="21" key="1">
    <citation type="submission" date="2020-10" db="EMBL/GenBank/DDBJ databases">
        <title>Genome Sequence of Monilinia vaccinii-corymbosi Sheds Light on Mummy Berry Disease Infection of Blueberry and Mating Type.</title>
        <authorList>
            <person name="Yow A.G."/>
            <person name="Zhang Y."/>
            <person name="Bansal K."/>
            <person name="Eacker S.M."/>
            <person name="Sullivan S."/>
            <person name="Liachko I."/>
            <person name="Cubeta M.A."/>
            <person name="Rollins J.A."/>
            <person name="Ashrafi H."/>
        </authorList>
    </citation>
    <scope>NUCLEOTIDE SEQUENCE</scope>
    <source>
        <strain evidence="21">RL-1</strain>
    </source>
</reference>
<evidence type="ECO:0000259" key="19">
    <source>
        <dbReference type="PROSITE" id="PS50902"/>
    </source>
</evidence>
<dbReference type="EMBL" id="CP063410">
    <property type="protein sequence ID" value="QSZ36198.1"/>
    <property type="molecule type" value="Genomic_DNA"/>
</dbReference>
<sequence>MANWEEIPGPPGIPFLGNVQDLDPINSIASLERLAETYGPIFKLHLGGVERLFISTHALLNEICDEKRFTKVVSGPLEQVRNGIADGLFTARYGEEKWGLAHRILVPAFGPLSIRSMFDEMHDIASQLVMKWARFGPKEKIDVADGFTRLTLDSIALCAMGTRFNSFYHEEMHPFVHAMRDFLTESGARASRPAIANYFMRSAQAKYDADIELLQSVARELLAERRANPNDKKDLLNAMINGRDPKTGKGLPDSNILNNMITFLIAGHETTSGMLSFLFYYLLKNPSAYQMAQREVDEVVGKGQVTIDHMSKLPYIEACLRETLRLSPPAPAFSCCALPNTTESPIIIGGKYEVKPGQSIAAIITAVQRDPTVYGDDVASFKPERMLDEPFKKLPPNSWKPFGNGMRGCIGRSFAWQESILIVAMLLQNLNFRMDDPSYNLLIKQTLTIKPKGFFMHASLRDGIDPIHLEKILHVGTSEEQLSANNSKLAKILTNSGKLKQPMSIFYGSNSGTCKALARSLAREASGRGYEAQVDPLDAAVDKIPKNQPVILISSSYEGQPPDNASHFVKWLETLEGSDRLEGVKYAVYGCGNHDWISTFHRIPKLLDTEFENNGATRIGDTGLGDVAARDIFEAFDEWQDSCLWTKLTSSAERGEDVGLEVDVDSTSRSSTLRQDVRESIVLSNKVLTAPGEPEKRHISLKIPTGMSYRTGDYMAVLPINNAKNIRRVLKHFGLPWDAMLNIKAGANTILPTGHPISVWDILGAYVELSQVATRKNIAKIAASTPEPEVREKIEYLGKEGFDREVLLKRRSPLDILEDYPSAALSLGDFLAMLPPMRIRQYSISSSPLDDPTVATLTWSVLDTVAKAGESKRHLGVASNYLSSVEEGDRVHVAVKPSRGTFHPPNYVENTPVIYICAGTGLAPFRGFVQERALQIAAGRKLAPAHLFIGCGHPEKDALFSEELKKWEADEAVKLYYAFSKAPELSKGCRHVQDRIWEEREELKKVFESGAKLYVCGSSIVGESVSVIVKKIYAEAVDLLGETKTDEEVEDWFQGIKNDRYASDIFT</sequence>
<accession>A0A8A3PLI9</accession>
<dbReference type="Pfam" id="PF00175">
    <property type="entry name" value="NAD_binding_1"/>
    <property type="match status" value="1"/>
</dbReference>
<keyword evidence="14 17" id="KW-0503">Monooxygenase</keyword>
<evidence type="ECO:0000313" key="22">
    <source>
        <dbReference type="Proteomes" id="UP000672032"/>
    </source>
</evidence>
<dbReference type="GO" id="GO:0050660">
    <property type="term" value="F:flavin adenine dinucleotide binding"/>
    <property type="evidence" value="ECO:0007669"/>
    <property type="project" value="TreeGrafter"/>
</dbReference>
<evidence type="ECO:0000256" key="2">
    <source>
        <dbReference type="ARBA" id="ARBA00010018"/>
    </source>
</evidence>
<keyword evidence="4 17" id="KW-0349">Heme</keyword>
<dbReference type="InterPro" id="IPR017938">
    <property type="entry name" value="Riboflavin_synthase-like_b-brl"/>
</dbReference>
<comment type="catalytic activity">
    <reaction evidence="15 17">
        <text>an organic molecule + reduced [NADPH--hemoprotein reductase] + O2 = an alcohol + oxidized [NADPH--hemoprotein reductase] + H2O + H(+)</text>
        <dbReference type="Rhea" id="RHEA:17149"/>
        <dbReference type="Rhea" id="RHEA-COMP:11964"/>
        <dbReference type="Rhea" id="RHEA-COMP:11965"/>
        <dbReference type="ChEBI" id="CHEBI:15377"/>
        <dbReference type="ChEBI" id="CHEBI:15378"/>
        <dbReference type="ChEBI" id="CHEBI:15379"/>
        <dbReference type="ChEBI" id="CHEBI:30879"/>
        <dbReference type="ChEBI" id="CHEBI:57618"/>
        <dbReference type="ChEBI" id="CHEBI:58210"/>
        <dbReference type="ChEBI" id="CHEBI:142491"/>
        <dbReference type="EC" id="1.14.14.1"/>
    </reaction>
</comment>
<keyword evidence="12 17" id="KW-0408">Iron</keyword>
<keyword evidence="10 17" id="KW-0249">Electron transport</keyword>
<dbReference type="Pfam" id="PF00667">
    <property type="entry name" value="FAD_binding_1"/>
    <property type="match status" value="1"/>
</dbReference>
<dbReference type="CDD" id="cd06206">
    <property type="entry name" value="bifunctional_CYPOR"/>
    <property type="match status" value="1"/>
</dbReference>
<evidence type="ECO:0000256" key="15">
    <source>
        <dbReference type="ARBA" id="ARBA00047827"/>
    </source>
</evidence>
<dbReference type="PROSITE" id="PS00086">
    <property type="entry name" value="CYTOCHROME_P450"/>
    <property type="match status" value="1"/>
</dbReference>
<comment type="cofactor">
    <cofactor evidence="1 17 18">
        <name>heme</name>
        <dbReference type="ChEBI" id="CHEBI:30413"/>
    </cofactor>
</comment>
<dbReference type="Proteomes" id="UP000672032">
    <property type="component" value="Chromosome 6"/>
</dbReference>
<dbReference type="InterPro" id="IPR023173">
    <property type="entry name" value="NADPH_Cyt_P450_Rdtase_alpha"/>
</dbReference>
<dbReference type="EC" id="1.6.2.4" evidence="17"/>
<dbReference type="PIRSF" id="PIRSF000209">
    <property type="entry name" value="Bifunctional_P450_P450R"/>
    <property type="match status" value="1"/>
</dbReference>
<protein>
    <recommendedName>
        <fullName evidence="17">Bifunctional cytochrome P450/NADPH--P450 reductase</fullName>
    </recommendedName>
    <domain>
        <recommendedName>
            <fullName evidence="17">Cytochrome P450</fullName>
            <ecNumber evidence="17">1.14.14.1</ecNumber>
        </recommendedName>
    </domain>
    <domain>
        <recommendedName>
            <fullName evidence="17">NADPH--cytochrome P450 reductase</fullName>
            <ecNumber evidence="17">1.6.2.4</ecNumber>
        </recommendedName>
    </domain>
</protein>
<evidence type="ECO:0000256" key="16">
    <source>
        <dbReference type="ARBA" id="ARBA00049342"/>
    </source>
</evidence>
<keyword evidence="3 17" id="KW-0813">Transport</keyword>
<keyword evidence="5 17" id="KW-0285">Flavoprotein</keyword>
<evidence type="ECO:0000256" key="6">
    <source>
        <dbReference type="ARBA" id="ARBA00022643"/>
    </source>
</evidence>
<gene>
    <name evidence="21" type="ORF">DSL72_007324</name>
</gene>
<dbReference type="Gene3D" id="3.40.50.360">
    <property type="match status" value="1"/>
</dbReference>
<comment type="catalytic activity">
    <reaction evidence="16 17">
        <text>2 oxidized [cytochrome P450] + NADPH = 2 reduced [cytochrome P450] + NADP(+) + H(+)</text>
        <dbReference type="Rhea" id="RHEA:24040"/>
        <dbReference type="Rhea" id="RHEA-COMP:14627"/>
        <dbReference type="Rhea" id="RHEA-COMP:14628"/>
        <dbReference type="ChEBI" id="CHEBI:15378"/>
        <dbReference type="ChEBI" id="CHEBI:55376"/>
        <dbReference type="ChEBI" id="CHEBI:57783"/>
        <dbReference type="ChEBI" id="CHEBI:58349"/>
        <dbReference type="ChEBI" id="CHEBI:60344"/>
        <dbReference type="EC" id="1.6.2.4"/>
    </reaction>
</comment>
<dbReference type="InterPro" id="IPR036396">
    <property type="entry name" value="Cyt_P450_sf"/>
</dbReference>
<evidence type="ECO:0000256" key="17">
    <source>
        <dbReference type="PIRNR" id="PIRNR000209"/>
    </source>
</evidence>
<proteinExistence type="inferred from homology"/>
<dbReference type="InterPro" id="IPR017972">
    <property type="entry name" value="Cyt_P450_CS"/>
</dbReference>
<dbReference type="GO" id="GO:0010181">
    <property type="term" value="F:FMN binding"/>
    <property type="evidence" value="ECO:0007669"/>
    <property type="project" value="UniProtKB-UniRule"/>
</dbReference>
<dbReference type="SUPFAM" id="SSF63380">
    <property type="entry name" value="Riboflavin synthase domain-like"/>
    <property type="match status" value="1"/>
</dbReference>
<evidence type="ECO:0000256" key="14">
    <source>
        <dbReference type="ARBA" id="ARBA00023033"/>
    </source>
</evidence>
<dbReference type="CDD" id="cd11068">
    <property type="entry name" value="CYP120A1"/>
    <property type="match status" value="1"/>
</dbReference>
<dbReference type="SUPFAM" id="SSF52343">
    <property type="entry name" value="Ferredoxin reductase-like, C-terminal NADP-linked domain"/>
    <property type="match status" value="1"/>
</dbReference>
<dbReference type="FunFam" id="1.10.630.10:FF:000040">
    <property type="entry name" value="Bifunctional cytochrome P450/NADPH--P450 reductase"/>
    <property type="match status" value="1"/>
</dbReference>
<dbReference type="EC" id="1.14.14.1" evidence="17"/>